<proteinExistence type="predicted"/>
<evidence type="ECO:0000313" key="3">
    <source>
        <dbReference type="Proteomes" id="UP000298649"/>
    </source>
</evidence>
<sequence>MPIVSIKLGVILGLVPRICYGLILLTWLDRWDKPKDDGRASPCRQQPKGRSPQRTRRNFAKPSAPSPASSIFAPLISAA</sequence>
<dbReference type="EMBL" id="CP039922">
    <property type="protein sequence ID" value="QCL93530.1"/>
    <property type="molecule type" value="Genomic_DNA"/>
</dbReference>
<dbReference type="AlphaFoldDB" id="A0A4D7YSM9"/>
<evidence type="ECO:0000313" key="2">
    <source>
        <dbReference type="EMBL" id="QCL93530.1"/>
    </source>
</evidence>
<feature type="compositionally biased region" description="Low complexity" evidence="1">
    <location>
        <begin position="62"/>
        <end position="79"/>
    </location>
</feature>
<gene>
    <name evidence="2" type="ORF">CFBP7129_04540</name>
</gene>
<evidence type="ECO:0000256" key="1">
    <source>
        <dbReference type="SAM" id="MobiDB-lite"/>
    </source>
</evidence>
<feature type="region of interest" description="Disordered" evidence="1">
    <location>
        <begin position="36"/>
        <end position="79"/>
    </location>
</feature>
<accession>A0A4D7YSM9</accession>
<organism evidence="2 3">
    <name type="scientific">Agrobacterium tumefaciens</name>
    <dbReference type="NCBI Taxonomy" id="358"/>
    <lineage>
        <taxon>Bacteria</taxon>
        <taxon>Pseudomonadati</taxon>
        <taxon>Pseudomonadota</taxon>
        <taxon>Alphaproteobacteria</taxon>
        <taxon>Hyphomicrobiales</taxon>
        <taxon>Rhizobiaceae</taxon>
        <taxon>Rhizobium/Agrobacterium group</taxon>
        <taxon>Agrobacterium</taxon>
        <taxon>Agrobacterium tumefaciens complex</taxon>
    </lineage>
</organism>
<name>A0A4D7YSM9_AGRTU</name>
<dbReference type="Proteomes" id="UP000298649">
    <property type="component" value="Chromosome circular"/>
</dbReference>
<reference evidence="2 3" key="1">
    <citation type="submission" date="2019-04" db="EMBL/GenBank/DDBJ databases">
        <title>Complete genome sequence of Agrobacterium tumefaciens CFBP7129.</title>
        <authorList>
            <person name="Haryono M."/>
            <person name="Lin Y.-C."/>
            <person name="Lai E.-M."/>
            <person name="Kuo C.-H."/>
        </authorList>
    </citation>
    <scope>NUCLEOTIDE SEQUENCE [LARGE SCALE GENOMIC DNA]</scope>
    <source>
        <strain evidence="2 3">CFBP7129</strain>
    </source>
</reference>
<protein>
    <submittedName>
        <fullName evidence="2">Uncharacterized protein</fullName>
    </submittedName>
</protein>